<feature type="region of interest" description="Disordered" evidence="1">
    <location>
        <begin position="56"/>
        <end position="99"/>
    </location>
</feature>
<proteinExistence type="predicted"/>
<protein>
    <submittedName>
        <fullName evidence="2">Uncharacterized protein</fullName>
    </submittedName>
</protein>
<dbReference type="EMBL" id="JMSN01000277">
    <property type="protein sequence ID" value="KDN34695.1"/>
    <property type="molecule type" value="Genomic_DNA"/>
</dbReference>
<sequence>MMMDLFYSCYLYSSDMSTVQKLPELASLSLAQPSPPSLWRKPLTIATAEYDAYGEEGDSFRPMSTRRSNTTWPRRSAMNDHHHHAQRGGMERKHKGSVASKDAFALTEKSIKNALSL</sequence>
<keyword evidence="3" id="KW-1185">Reference proteome</keyword>
<dbReference type="AlphaFoldDB" id="A0A066V7T9"/>
<feature type="compositionally biased region" description="Basic residues" evidence="1">
    <location>
        <begin position="81"/>
        <end position="96"/>
    </location>
</feature>
<evidence type="ECO:0000313" key="2">
    <source>
        <dbReference type="EMBL" id="KDN34695.1"/>
    </source>
</evidence>
<accession>A0A066V7T9</accession>
<gene>
    <name evidence="2" type="ORF">K437DRAFT_277040</name>
</gene>
<evidence type="ECO:0000256" key="1">
    <source>
        <dbReference type="SAM" id="MobiDB-lite"/>
    </source>
</evidence>
<dbReference type="InParanoid" id="A0A066V7T9"/>
<dbReference type="HOGENOM" id="CLU_2086457_0_0_1"/>
<organism evidence="2 3">
    <name type="scientific">Tilletiaria anomala (strain ATCC 24038 / CBS 436.72 / UBC 951)</name>
    <dbReference type="NCBI Taxonomy" id="1037660"/>
    <lineage>
        <taxon>Eukaryota</taxon>
        <taxon>Fungi</taxon>
        <taxon>Dikarya</taxon>
        <taxon>Basidiomycota</taxon>
        <taxon>Ustilaginomycotina</taxon>
        <taxon>Exobasidiomycetes</taxon>
        <taxon>Georgefischeriales</taxon>
        <taxon>Tilletiariaceae</taxon>
        <taxon>Tilletiaria</taxon>
    </lineage>
</organism>
<dbReference type="Proteomes" id="UP000027361">
    <property type="component" value="Unassembled WGS sequence"/>
</dbReference>
<reference evidence="2 3" key="1">
    <citation type="submission" date="2014-05" db="EMBL/GenBank/DDBJ databases">
        <title>Draft genome sequence of a rare smut relative, Tilletiaria anomala UBC 951.</title>
        <authorList>
            <consortium name="DOE Joint Genome Institute"/>
            <person name="Toome M."/>
            <person name="Kuo A."/>
            <person name="Henrissat B."/>
            <person name="Lipzen A."/>
            <person name="Tritt A."/>
            <person name="Yoshinaga Y."/>
            <person name="Zane M."/>
            <person name="Barry K."/>
            <person name="Grigoriev I.V."/>
            <person name="Spatafora J.W."/>
            <person name="Aimea M.C."/>
        </authorList>
    </citation>
    <scope>NUCLEOTIDE SEQUENCE [LARGE SCALE GENOMIC DNA]</scope>
    <source>
        <strain evidence="2 3">UBC 951</strain>
    </source>
</reference>
<dbReference type="GeneID" id="25266796"/>
<name>A0A066V7T9_TILAU</name>
<evidence type="ECO:0000313" key="3">
    <source>
        <dbReference type="Proteomes" id="UP000027361"/>
    </source>
</evidence>
<comment type="caution">
    <text evidence="2">The sequence shown here is derived from an EMBL/GenBank/DDBJ whole genome shotgun (WGS) entry which is preliminary data.</text>
</comment>
<dbReference type="RefSeq" id="XP_013239696.1">
    <property type="nucleotide sequence ID" value="XM_013384242.1"/>
</dbReference>